<sequence>MFLQTFTGLVSNGASNRTQHAQFTRSHVCADVICTIIFYCVNTNLSRAFHMPDTCVLIVNVWLCECVSLDVSKLEFTTSLMFQFCVLFLFLVGFFFFFPVNTIS</sequence>
<keyword evidence="1" id="KW-0472">Membrane</keyword>
<organism evidence="2 3">
    <name type="scientific">Ameiurus melas</name>
    <name type="common">Black bullhead</name>
    <name type="synonym">Silurus melas</name>
    <dbReference type="NCBI Taxonomy" id="219545"/>
    <lineage>
        <taxon>Eukaryota</taxon>
        <taxon>Metazoa</taxon>
        <taxon>Chordata</taxon>
        <taxon>Craniata</taxon>
        <taxon>Vertebrata</taxon>
        <taxon>Euteleostomi</taxon>
        <taxon>Actinopterygii</taxon>
        <taxon>Neopterygii</taxon>
        <taxon>Teleostei</taxon>
        <taxon>Ostariophysi</taxon>
        <taxon>Siluriformes</taxon>
        <taxon>Ictaluridae</taxon>
        <taxon>Ameiurus</taxon>
    </lineage>
</organism>
<keyword evidence="1" id="KW-0812">Transmembrane</keyword>
<evidence type="ECO:0000313" key="3">
    <source>
        <dbReference type="Proteomes" id="UP000593565"/>
    </source>
</evidence>
<comment type="caution">
    <text evidence="2">The sequence shown here is derived from an EMBL/GenBank/DDBJ whole genome shotgun (WGS) entry which is preliminary data.</text>
</comment>
<reference evidence="2 3" key="1">
    <citation type="submission" date="2020-02" db="EMBL/GenBank/DDBJ databases">
        <title>A chromosome-scale genome assembly of the black bullhead catfish (Ameiurus melas).</title>
        <authorList>
            <person name="Wen M."/>
            <person name="Zham M."/>
            <person name="Cabau C."/>
            <person name="Klopp C."/>
            <person name="Donnadieu C."/>
            <person name="Roques C."/>
            <person name="Bouchez O."/>
            <person name="Lampietro C."/>
            <person name="Jouanno E."/>
            <person name="Herpin A."/>
            <person name="Louis A."/>
            <person name="Berthelot C."/>
            <person name="Parey E."/>
            <person name="Roest-Crollius H."/>
            <person name="Braasch I."/>
            <person name="Postlethwait J."/>
            <person name="Robinson-Rechavi M."/>
            <person name="Echchiki A."/>
            <person name="Begum T."/>
            <person name="Montfort J."/>
            <person name="Schartl M."/>
            <person name="Bobe J."/>
            <person name="Guiguen Y."/>
        </authorList>
    </citation>
    <scope>NUCLEOTIDE SEQUENCE [LARGE SCALE GENOMIC DNA]</scope>
    <source>
        <strain evidence="2">M_S1</strain>
        <tissue evidence="2">Blood</tissue>
    </source>
</reference>
<dbReference type="AlphaFoldDB" id="A0A7J6B2Q7"/>
<gene>
    <name evidence="2" type="ORF">AMELA_G00064650</name>
</gene>
<keyword evidence="1" id="KW-1133">Transmembrane helix</keyword>
<protein>
    <submittedName>
        <fullName evidence="2">Uncharacterized protein</fullName>
    </submittedName>
</protein>
<dbReference type="EMBL" id="JAAGNN010000005">
    <property type="protein sequence ID" value="KAF4089300.1"/>
    <property type="molecule type" value="Genomic_DNA"/>
</dbReference>
<accession>A0A7J6B2Q7</accession>
<evidence type="ECO:0000313" key="2">
    <source>
        <dbReference type="EMBL" id="KAF4089300.1"/>
    </source>
</evidence>
<dbReference type="Proteomes" id="UP000593565">
    <property type="component" value="Unassembled WGS sequence"/>
</dbReference>
<evidence type="ECO:0000256" key="1">
    <source>
        <dbReference type="SAM" id="Phobius"/>
    </source>
</evidence>
<keyword evidence="3" id="KW-1185">Reference proteome</keyword>
<name>A0A7J6B2Q7_AMEME</name>
<proteinExistence type="predicted"/>
<feature type="transmembrane region" description="Helical" evidence="1">
    <location>
        <begin position="80"/>
        <end position="100"/>
    </location>
</feature>